<proteinExistence type="predicted"/>
<evidence type="ECO:0000313" key="2">
    <source>
        <dbReference type="Proteomes" id="UP000001095"/>
    </source>
</evidence>
<evidence type="ECO:0000313" key="1">
    <source>
        <dbReference type="EMBL" id="EKS38743.1"/>
    </source>
</evidence>
<name>K8PK62_9BRAD</name>
<organism evidence="1 2">
    <name type="scientific">Afipia clevelandensis ATCC 49720</name>
    <dbReference type="NCBI Taxonomy" id="883079"/>
    <lineage>
        <taxon>Bacteria</taxon>
        <taxon>Pseudomonadati</taxon>
        <taxon>Pseudomonadota</taxon>
        <taxon>Alphaproteobacteria</taxon>
        <taxon>Hyphomicrobiales</taxon>
        <taxon>Nitrobacteraceae</taxon>
        <taxon>Afipia</taxon>
    </lineage>
</organism>
<gene>
    <name evidence="1" type="ORF">HMPREF9696_01212</name>
</gene>
<accession>K8PK62</accession>
<keyword evidence="2" id="KW-1185">Reference proteome</keyword>
<dbReference type="Proteomes" id="UP000001095">
    <property type="component" value="Unassembled WGS sequence"/>
</dbReference>
<dbReference type="EMBL" id="AGWY01000006">
    <property type="protein sequence ID" value="EKS38743.1"/>
    <property type="molecule type" value="Genomic_DNA"/>
</dbReference>
<evidence type="ECO:0008006" key="3">
    <source>
        <dbReference type="Google" id="ProtNLM"/>
    </source>
</evidence>
<reference evidence="1 2" key="1">
    <citation type="submission" date="2012-04" db="EMBL/GenBank/DDBJ databases">
        <title>The Genome Sequence of Afipia clevelandensis ATCC 49720.</title>
        <authorList>
            <consortium name="The Broad Institute Genome Sequencing Platform"/>
            <person name="Earl A."/>
            <person name="Ward D."/>
            <person name="Feldgarden M."/>
            <person name="Gevers D."/>
            <person name="Huys G."/>
            <person name="Walker B."/>
            <person name="Young S.K."/>
            <person name="Zeng Q."/>
            <person name="Gargeya S."/>
            <person name="Fitzgerald M."/>
            <person name="Haas B."/>
            <person name="Abouelleil A."/>
            <person name="Alvarado L."/>
            <person name="Arachchi H.M."/>
            <person name="Berlin A."/>
            <person name="Chapman S.B."/>
            <person name="Goldberg J."/>
            <person name="Griggs A."/>
            <person name="Gujja S."/>
            <person name="Hansen M."/>
            <person name="Howarth C."/>
            <person name="Imamovic A."/>
            <person name="Larimer J."/>
            <person name="McCowen C."/>
            <person name="Montmayeur A."/>
            <person name="Murphy C."/>
            <person name="Neiman D."/>
            <person name="Pearson M."/>
            <person name="Priest M."/>
            <person name="Roberts A."/>
            <person name="Saif S."/>
            <person name="Shea T."/>
            <person name="Sisk P."/>
            <person name="Sykes S."/>
            <person name="Wortman J."/>
            <person name="Nusbaum C."/>
            <person name="Birren B."/>
        </authorList>
    </citation>
    <scope>NUCLEOTIDE SEQUENCE [LARGE SCALE GENOMIC DNA]</scope>
    <source>
        <strain evidence="1 2">ATCC 49720</strain>
    </source>
</reference>
<protein>
    <recommendedName>
        <fullName evidence="3">HNH endonuclease 5 domain-containing protein</fullName>
    </recommendedName>
</protein>
<comment type="caution">
    <text evidence="1">The sequence shown here is derived from an EMBL/GenBank/DDBJ whole genome shotgun (WGS) entry which is preliminary data.</text>
</comment>
<sequence length="266" mass="29805">MSVEVAYPAANQCIYCGATSYAVDSKRYLAEEHIIPFGLNGNVVIPRASCRRCERITGRTESIVLKGSLLGCRTHLRLQTRLPKDRPKVLPLFDPTTTPNRKVMVDIADYPISLLLMQLDQPAILTRRAADNSTSAVWSKLFRVDMETLRLKYGLSKIATSSLDVHSFNRMLAKIAHSFAMAEQLAGRLSQFKPYLVQLILDANGKTNWDMHVGGWLEAVPPSNKLHEIGIERPIERHEKLISVKIRLFANLGAPVYRVIAGERIA</sequence>
<dbReference type="HOGENOM" id="CLU_1077199_0_0_5"/>
<dbReference type="RefSeq" id="WP_002712078.1">
    <property type="nucleotide sequence ID" value="NZ_KB375281.1"/>
</dbReference>
<dbReference type="AlphaFoldDB" id="K8PK62"/>
<dbReference type="OrthoDB" id="7541272at2"/>